<protein>
    <submittedName>
        <fullName evidence="3">Uncharacterized protein</fullName>
    </submittedName>
</protein>
<gene>
    <name evidence="3" type="ORF">C8A00DRAFT_29910</name>
</gene>
<organism evidence="3 4">
    <name type="scientific">Chaetomidium leptoderma</name>
    <dbReference type="NCBI Taxonomy" id="669021"/>
    <lineage>
        <taxon>Eukaryota</taxon>
        <taxon>Fungi</taxon>
        <taxon>Dikarya</taxon>
        <taxon>Ascomycota</taxon>
        <taxon>Pezizomycotina</taxon>
        <taxon>Sordariomycetes</taxon>
        <taxon>Sordariomycetidae</taxon>
        <taxon>Sordariales</taxon>
        <taxon>Chaetomiaceae</taxon>
        <taxon>Chaetomidium</taxon>
    </lineage>
</organism>
<accession>A0AAN6VT74</accession>
<feature type="compositionally biased region" description="Low complexity" evidence="1">
    <location>
        <begin position="175"/>
        <end position="221"/>
    </location>
</feature>
<keyword evidence="4" id="KW-1185">Reference proteome</keyword>
<feature type="signal peptide" evidence="2">
    <location>
        <begin position="1"/>
        <end position="18"/>
    </location>
</feature>
<dbReference type="Proteomes" id="UP001302745">
    <property type="component" value="Unassembled WGS sequence"/>
</dbReference>
<reference evidence="3" key="2">
    <citation type="submission" date="2023-05" db="EMBL/GenBank/DDBJ databases">
        <authorList>
            <consortium name="Lawrence Berkeley National Laboratory"/>
            <person name="Steindorff A."/>
            <person name="Hensen N."/>
            <person name="Bonometti L."/>
            <person name="Westerberg I."/>
            <person name="Brannstrom I.O."/>
            <person name="Guillou S."/>
            <person name="Cros-Aarteil S."/>
            <person name="Calhoun S."/>
            <person name="Haridas S."/>
            <person name="Kuo A."/>
            <person name="Mondo S."/>
            <person name="Pangilinan J."/>
            <person name="Riley R."/>
            <person name="Labutti K."/>
            <person name="Andreopoulos B."/>
            <person name="Lipzen A."/>
            <person name="Chen C."/>
            <person name="Yanf M."/>
            <person name="Daum C."/>
            <person name="Ng V."/>
            <person name="Clum A."/>
            <person name="Ohm R."/>
            <person name="Martin F."/>
            <person name="Silar P."/>
            <person name="Natvig D."/>
            <person name="Lalanne C."/>
            <person name="Gautier V."/>
            <person name="Ament-Velasquez S.L."/>
            <person name="Kruys A."/>
            <person name="Hutchinson M.I."/>
            <person name="Powell A.J."/>
            <person name="Barry K."/>
            <person name="Miller A.N."/>
            <person name="Grigoriev I.V."/>
            <person name="Debuchy R."/>
            <person name="Gladieux P."/>
            <person name="Thoren M.H."/>
            <person name="Johannesson H."/>
        </authorList>
    </citation>
    <scope>NUCLEOTIDE SEQUENCE</scope>
    <source>
        <strain evidence="3">CBS 538.74</strain>
    </source>
</reference>
<evidence type="ECO:0000313" key="4">
    <source>
        <dbReference type="Proteomes" id="UP001302745"/>
    </source>
</evidence>
<evidence type="ECO:0000313" key="3">
    <source>
        <dbReference type="EMBL" id="KAK4157199.1"/>
    </source>
</evidence>
<feature type="compositionally biased region" description="Gly residues" evidence="1">
    <location>
        <begin position="222"/>
        <end position="236"/>
    </location>
</feature>
<feature type="compositionally biased region" description="Basic residues" evidence="1">
    <location>
        <begin position="152"/>
        <end position="162"/>
    </location>
</feature>
<keyword evidence="2" id="KW-0732">Signal</keyword>
<feature type="chain" id="PRO_5042925644" evidence="2">
    <location>
        <begin position="19"/>
        <end position="278"/>
    </location>
</feature>
<evidence type="ECO:0000256" key="2">
    <source>
        <dbReference type="SAM" id="SignalP"/>
    </source>
</evidence>
<dbReference type="EMBL" id="MU856854">
    <property type="protein sequence ID" value="KAK4157199.1"/>
    <property type="molecule type" value="Genomic_DNA"/>
</dbReference>
<comment type="caution">
    <text evidence="3">The sequence shown here is derived from an EMBL/GenBank/DDBJ whole genome shotgun (WGS) entry which is preliminary data.</text>
</comment>
<evidence type="ECO:0000256" key="1">
    <source>
        <dbReference type="SAM" id="MobiDB-lite"/>
    </source>
</evidence>
<dbReference type="AlphaFoldDB" id="A0AAN6VT74"/>
<reference evidence="3" key="1">
    <citation type="journal article" date="2023" name="Mol. Phylogenet. Evol.">
        <title>Genome-scale phylogeny and comparative genomics of the fungal order Sordariales.</title>
        <authorList>
            <person name="Hensen N."/>
            <person name="Bonometti L."/>
            <person name="Westerberg I."/>
            <person name="Brannstrom I.O."/>
            <person name="Guillou S."/>
            <person name="Cros-Aarteil S."/>
            <person name="Calhoun S."/>
            <person name="Haridas S."/>
            <person name="Kuo A."/>
            <person name="Mondo S."/>
            <person name="Pangilinan J."/>
            <person name="Riley R."/>
            <person name="LaButti K."/>
            <person name="Andreopoulos B."/>
            <person name="Lipzen A."/>
            <person name="Chen C."/>
            <person name="Yan M."/>
            <person name="Daum C."/>
            <person name="Ng V."/>
            <person name="Clum A."/>
            <person name="Steindorff A."/>
            <person name="Ohm R.A."/>
            <person name="Martin F."/>
            <person name="Silar P."/>
            <person name="Natvig D.O."/>
            <person name="Lalanne C."/>
            <person name="Gautier V."/>
            <person name="Ament-Velasquez S.L."/>
            <person name="Kruys A."/>
            <person name="Hutchinson M.I."/>
            <person name="Powell A.J."/>
            <person name="Barry K."/>
            <person name="Miller A.N."/>
            <person name="Grigoriev I.V."/>
            <person name="Debuchy R."/>
            <person name="Gladieux P."/>
            <person name="Hiltunen Thoren M."/>
            <person name="Johannesson H."/>
        </authorList>
    </citation>
    <scope>NUCLEOTIDE SEQUENCE</scope>
    <source>
        <strain evidence="3">CBS 538.74</strain>
    </source>
</reference>
<feature type="region of interest" description="Disordered" evidence="1">
    <location>
        <begin position="152"/>
        <end position="243"/>
    </location>
</feature>
<sequence>MKFSCNFMLALCVATAQGALSDTPDNTTSSPTSSSTGSVDAPVCGAGFTYCGYILRDHKNFPEQDIIQAYCAAHKDNCINGTTKTDPIEGLYLCVPPDTTPIEVWAGSPHHHDGLSHNAKLLSPRNHRQSHRQFHHHRNLQQQNPTLNKRMHHYHHHNHNQKKPSLPAHLEAAGQQQQQQQQQQQHSPAATPALPAAQTATTNPPSSSSSSSNSPDGSSPSNGGGSNSGSGSGSGGCPSSPANTPGNNNKIELLCACGRQCLNPRGDHIGRCDVPCSS</sequence>
<proteinExistence type="predicted"/>
<name>A0AAN6VT74_9PEZI</name>